<proteinExistence type="predicted"/>
<dbReference type="Proteomes" id="UP000182658">
    <property type="component" value="Unassembled WGS sequence"/>
</dbReference>
<organism evidence="1 2">
    <name type="scientific">Coniochaeta ligniaria NRRL 30616</name>
    <dbReference type="NCBI Taxonomy" id="1408157"/>
    <lineage>
        <taxon>Eukaryota</taxon>
        <taxon>Fungi</taxon>
        <taxon>Dikarya</taxon>
        <taxon>Ascomycota</taxon>
        <taxon>Pezizomycotina</taxon>
        <taxon>Sordariomycetes</taxon>
        <taxon>Sordariomycetidae</taxon>
        <taxon>Coniochaetales</taxon>
        <taxon>Coniochaetaceae</taxon>
        <taxon>Coniochaeta</taxon>
    </lineage>
</organism>
<keyword evidence="2" id="KW-1185">Reference proteome</keyword>
<reference evidence="1 2" key="1">
    <citation type="submission" date="2016-10" db="EMBL/GenBank/DDBJ databases">
        <title>Draft genome sequence of Coniochaeta ligniaria NRRL30616, a lignocellulolytic fungus for bioabatement of inhibitors in plant biomass hydrolysates.</title>
        <authorList>
            <consortium name="DOE Joint Genome Institute"/>
            <person name="Jimenez D.J."/>
            <person name="Hector R.E."/>
            <person name="Riley R."/>
            <person name="Sun H."/>
            <person name="Grigoriev I.V."/>
            <person name="Van Elsas J.D."/>
            <person name="Nichols N.N."/>
        </authorList>
    </citation>
    <scope>NUCLEOTIDE SEQUENCE [LARGE SCALE GENOMIC DNA]</scope>
    <source>
        <strain evidence="1 2">NRRL 30616</strain>
    </source>
</reference>
<protein>
    <submittedName>
        <fullName evidence="1">Uncharacterized protein</fullName>
    </submittedName>
</protein>
<evidence type="ECO:0000313" key="2">
    <source>
        <dbReference type="Proteomes" id="UP000182658"/>
    </source>
</evidence>
<dbReference type="InParanoid" id="A0A1J7J121"/>
<name>A0A1J7J121_9PEZI</name>
<sequence>MRVAYTWHWFLARRPRRCLCIQPMCSYLLSAMSQLVALHARRDSLVFRGLAQRELREALVFISVRSVCRLTTNVATPVMDTVSSMVSRA</sequence>
<dbReference type="AlphaFoldDB" id="A0A1J7J121"/>
<accession>A0A1J7J121</accession>
<gene>
    <name evidence="1" type="ORF">CONLIGDRAFT_163689</name>
</gene>
<dbReference type="EMBL" id="KV875094">
    <property type="protein sequence ID" value="OIW33181.1"/>
    <property type="molecule type" value="Genomic_DNA"/>
</dbReference>
<evidence type="ECO:0000313" key="1">
    <source>
        <dbReference type="EMBL" id="OIW33181.1"/>
    </source>
</evidence>